<evidence type="ECO:0000313" key="4">
    <source>
        <dbReference type="Proteomes" id="UP001303473"/>
    </source>
</evidence>
<dbReference type="PANTHER" id="PTHR10039:SF5">
    <property type="entry name" value="NACHT DOMAIN-CONTAINING PROTEIN"/>
    <property type="match status" value="1"/>
</dbReference>
<dbReference type="InterPro" id="IPR056693">
    <property type="entry name" value="DUF7791"/>
</dbReference>
<evidence type="ECO:0000313" key="3">
    <source>
        <dbReference type="EMBL" id="KAK3934858.1"/>
    </source>
</evidence>
<dbReference type="CDD" id="cd09272">
    <property type="entry name" value="RNase_HI_RT_Ty1"/>
    <property type="match status" value="1"/>
</dbReference>
<reference evidence="4" key="1">
    <citation type="journal article" date="2023" name="Mol. Phylogenet. Evol.">
        <title>Genome-scale phylogeny and comparative genomics of the fungal order Sordariales.</title>
        <authorList>
            <person name="Hensen N."/>
            <person name="Bonometti L."/>
            <person name="Westerberg I."/>
            <person name="Brannstrom I.O."/>
            <person name="Guillou S."/>
            <person name="Cros-Aarteil S."/>
            <person name="Calhoun S."/>
            <person name="Haridas S."/>
            <person name="Kuo A."/>
            <person name="Mondo S."/>
            <person name="Pangilinan J."/>
            <person name="Riley R."/>
            <person name="LaButti K."/>
            <person name="Andreopoulos B."/>
            <person name="Lipzen A."/>
            <person name="Chen C."/>
            <person name="Yan M."/>
            <person name="Daum C."/>
            <person name="Ng V."/>
            <person name="Clum A."/>
            <person name="Steindorff A."/>
            <person name="Ohm R.A."/>
            <person name="Martin F."/>
            <person name="Silar P."/>
            <person name="Natvig D.O."/>
            <person name="Lalanne C."/>
            <person name="Gautier V."/>
            <person name="Ament-Velasquez S.L."/>
            <person name="Kruys A."/>
            <person name="Hutchinson M.I."/>
            <person name="Powell A.J."/>
            <person name="Barry K."/>
            <person name="Miller A.N."/>
            <person name="Grigoriev I.V."/>
            <person name="Debuchy R."/>
            <person name="Gladieux P."/>
            <person name="Hiltunen Thoren M."/>
            <person name="Johannesson H."/>
        </authorList>
    </citation>
    <scope>NUCLEOTIDE SEQUENCE [LARGE SCALE GENOMIC DNA]</scope>
    <source>
        <strain evidence="4">CBS 340.73</strain>
    </source>
</reference>
<gene>
    <name evidence="3" type="ORF">QBC46DRAFT_358696</name>
</gene>
<evidence type="ECO:0000256" key="1">
    <source>
        <dbReference type="SAM" id="MobiDB-lite"/>
    </source>
</evidence>
<sequence length="781" mass="89086">MAFQRLFKEISLNLGELWKVYCDNQQTIRLVVGEGERINTRLRHVDVHNLWLRQEHSKKAFEVTYLSTNEMPADGLTKNLPRQKFEHFRALLNLQDTQIRVRKQFVQDVGDRAEGVFLWAFLVTRSLRDGLTNGDTLQDLRKRLVALPTDLERLFRHMLDAVDSLYHEKMARIFLIALWATIIPLDLLIYAYHNEEEDDEDYAIRRPVKRIAPDELDDIKEQTKRRINAWSSGLLEVQHLKVEFLHRSVRDFLHTGEMNNYLAGKLSSKFDAALSISRAFVAMAKSPLGDNESDYSRRWNGLIHFVYLAVRFAAQAEPSNQMKTLKLMDALENAMETLSEAGLFPSELCEVPPRLTVRMLILHSELTWYVEIKLKDSTYFGDFREPPLFLLLATGTWIEAGKYGHSFDGLGAFAEMLDVLLRHGQDPNDTRTDSIKETTFWTEISRFTSGFQPAVDNRIASICLAHGADANATRPEGGLTAFALYLFACFSGKTWDDQTDNYLRGLGDFLEAGANLGALLGVSEWEMLVGKLFRKEDYLKFENAFTGSFVTVCEAYCRMLSDATNLSFLDYRNYPYLYASDVDVTNLIEVDRQRRFAFLSEVTKRLVLKADLNAKMAKQLEAAIKQTFPEPVADPLVENRAETNYQKPARARGRKDTQAQLHVLGSKLRCPLCNHSEGEGAELDVRSPQDDAIDLPVSEDSKGPTRVDEFTSQGPNEILDIQKTQAPEHESLKEWFQSWLPQRLPTPMRTGLRRTIDGSKEGVNIPIRPSPGRAPSLWSVD</sequence>
<dbReference type="PANTHER" id="PTHR10039">
    <property type="entry name" value="AMELOGENIN"/>
    <property type="match status" value="1"/>
</dbReference>
<protein>
    <recommendedName>
        <fullName evidence="2">DUF7791 domain-containing protein</fullName>
    </recommendedName>
</protein>
<accession>A0AAN6MYK4</accession>
<evidence type="ECO:0000259" key="2">
    <source>
        <dbReference type="Pfam" id="PF25053"/>
    </source>
</evidence>
<feature type="region of interest" description="Disordered" evidence="1">
    <location>
        <begin position="760"/>
        <end position="781"/>
    </location>
</feature>
<organism evidence="3 4">
    <name type="scientific">Diplogelasinospora grovesii</name>
    <dbReference type="NCBI Taxonomy" id="303347"/>
    <lineage>
        <taxon>Eukaryota</taxon>
        <taxon>Fungi</taxon>
        <taxon>Dikarya</taxon>
        <taxon>Ascomycota</taxon>
        <taxon>Pezizomycotina</taxon>
        <taxon>Sordariomycetes</taxon>
        <taxon>Sordariomycetidae</taxon>
        <taxon>Sordariales</taxon>
        <taxon>Diplogelasinosporaceae</taxon>
        <taxon>Diplogelasinospora</taxon>
    </lineage>
</organism>
<feature type="domain" description="DUF7791" evidence="2">
    <location>
        <begin position="162"/>
        <end position="286"/>
    </location>
</feature>
<dbReference type="Proteomes" id="UP001303473">
    <property type="component" value="Unassembled WGS sequence"/>
</dbReference>
<dbReference type="EMBL" id="MU853956">
    <property type="protein sequence ID" value="KAK3934858.1"/>
    <property type="molecule type" value="Genomic_DNA"/>
</dbReference>
<proteinExistence type="predicted"/>
<comment type="caution">
    <text evidence="3">The sequence shown here is derived from an EMBL/GenBank/DDBJ whole genome shotgun (WGS) entry which is preliminary data.</text>
</comment>
<keyword evidence="4" id="KW-1185">Reference proteome</keyword>
<name>A0AAN6MYK4_9PEZI</name>
<dbReference type="AlphaFoldDB" id="A0AAN6MYK4"/>
<dbReference type="Pfam" id="PF25053">
    <property type="entry name" value="DUF7791"/>
    <property type="match status" value="1"/>
</dbReference>